<dbReference type="RefSeq" id="WP_397094391.1">
    <property type="nucleotide sequence ID" value="NZ_JBIRYO010000021.1"/>
</dbReference>
<organism evidence="3 4">
    <name type="scientific">Nocardia xishanensis</name>
    <dbReference type="NCBI Taxonomy" id="238964"/>
    <lineage>
        <taxon>Bacteria</taxon>
        <taxon>Bacillati</taxon>
        <taxon>Actinomycetota</taxon>
        <taxon>Actinomycetes</taxon>
        <taxon>Mycobacteriales</taxon>
        <taxon>Nocardiaceae</taxon>
        <taxon>Nocardia</taxon>
    </lineage>
</organism>
<dbReference type="NCBIfam" id="NF033580">
    <property type="entry name" value="transpos_IS5_3"/>
    <property type="match status" value="1"/>
</dbReference>
<evidence type="ECO:0000313" key="3">
    <source>
        <dbReference type="EMBL" id="MFI2477053.1"/>
    </source>
</evidence>
<proteinExistence type="predicted"/>
<protein>
    <submittedName>
        <fullName evidence="3">IS5 family transposase</fullName>
    </submittedName>
</protein>
<name>A0ABW7X7D7_9NOCA</name>
<dbReference type="PANTHER" id="PTHR30007">
    <property type="entry name" value="PHP DOMAIN PROTEIN"/>
    <property type="match status" value="1"/>
</dbReference>
<feature type="domain" description="Insertion element IS402-like" evidence="2">
    <location>
        <begin position="12"/>
        <end position="84"/>
    </location>
</feature>
<dbReference type="Proteomes" id="UP001611415">
    <property type="component" value="Unassembled WGS sequence"/>
</dbReference>
<evidence type="ECO:0000259" key="1">
    <source>
        <dbReference type="Pfam" id="PF01609"/>
    </source>
</evidence>
<feature type="domain" description="Transposase IS4-like" evidence="1">
    <location>
        <begin position="99"/>
        <end position="293"/>
    </location>
</feature>
<dbReference type="Pfam" id="PF13340">
    <property type="entry name" value="DUF4096"/>
    <property type="match status" value="1"/>
</dbReference>
<sequence>MVGAVAGRCQVLTDQQWELLERLLPRSEGRVGRNFANNRRVVEGMLYRLRTGIPWRDLPEVFGPWQTAWKRHRRYAGDGTWDRVLTAMLTLADATENLDWVTSIDSTIVRVHQHGANLPRHAVASSNYANLLDEPADHAIGRSRGGLTTKAHLVVDGNGRGLSLLLTPGQAGDSPMLPHVLDGIVVPRLEGGPPRRTPEQVIADKAYSSAANRNLLRRKRISIVIPERSDQIANRKRRGSLGGRPPELDRTAYKRRNVIERAFNRIKQWRAIATRYDKLALAYRAGLLLALIIEWLRLLGDTA</sequence>
<dbReference type="EMBL" id="JBIRYO010000021">
    <property type="protein sequence ID" value="MFI2477053.1"/>
    <property type="molecule type" value="Genomic_DNA"/>
</dbReference>
<comment type="caution">
    <text evidence="3">The sequence shown here is derived from an EMBL/GenBank/DDBJ whole genome shotgun (WGS) entry which is preliminary data.</text>
</comment>
<dbReference type="InterPro" id="IPR025161">
    <property type="entry name" value="IS402-like_dom"/>
</dbReference>
<dbReference type="InterPro" id="IPR002559">
    <property type="entry name" value="Transposase_11"/>
</dbReference>
<reference evidence="3 4" key="1">
    <citation type="submission" date="2024-10" db="EMBL/GenBank/DDBJ databases">
        <title>The Natural Products Discovery Center: Release of the First 8490 Sequenced Strains for Exploring Actinobacteria Biosynthetic Diversity.</title>
        <authorList>
            <person name="Kalkreuter E."/>
            <person name="Kautsar S.A."/>
            <person name="Yang D."/>
            <person name="Bader C.D."/>
            <person name="Teijaro C.N."/>
            <person name="Fluegel L."/>
            <person name="Davis C.M."/>
            <person name="Simpson J.R."/>
            <person name="Lauterbach L."/>
            <person name="Steele A.D."/>
            <person name="Gui C."/>
            <person name="Meng S."/>
            <person name="Li G."/>
            <person name="Viehrig K."/>
            <person name="Ye F."/>
            <person name="Su P."/>
            <person name="Kiefer A.F."/>
            <person name="Nichols A."/>
            <person name="Cepeda A.J."/>
            <person name="Yan W."/>
            <person name="Fan B."/>
            <person name="Jiang Y."/>
            <person name="Adhikari A."/>
            <person name="Zheng C.-J."/>
            <person name="Schuster L."/>
            <person name="Cowan T.M."/>
            <person name="Smanski M.J."/>
            <person name="Chevrette M.G."/>
            <person name="De Carvalho L.P.S."/>
            <person name="Shen B."/>
        </authorList>
    </citation>
    <scope>NUCLEOTIDE SEQUENCE [LARGE SCALE GENOMIC DNA]</scope>
    <source>
        <strain evidence="3 4">NPDC019275</strain>
    </source>
</reference>
<accession>A0ABW7X7D7</accession>
<keyword evidence="4" id="KW-1185">Reference proteome</keyword>
<dbReference type="Pfam" id="PF01609">
    <property type="entry name" value="DDE_Tnp_1"/>
    <property type="match status" value="1"/>
</dbReference>
<gene>
    <name evidence="3" type="ORF">ACH49W_27030</name>
</gene>
<evidence type="ECO:0000259" key="2">
    <source>
        <dbReference type="Pfam" id="PF13340"/>
    </source>
</evidence>
<evidence type="ECO:0000313" key="4">
    <source>
        <dbReference type="Proteomes" id="UP001611415"/>
    </source>
</evidence>
<dbReference type="PANTHER" id="PTHR30007:SF1">
    <property type="entry name" value="BLR1914 PROTEIN"/>
    <property type="match status" value="1"/>
</dbReference>